<gene>
    <name evidence="1" type="ORF">BO222_03035</name>
</gene>
<sequence length="145" mass="16350">MAVLALREVQIGPDYTVKIEQLEKSILNTVKAEYVSGETLTSYNFQTVDSFNQVIKETVTNLNGAIEEKTKYMRFTNRGLEIGEVNAPIKLVMKNDRIAFVTSDNSEPMWITANMIHINELEVKEKFKFGGMTVTINSQGIGVIR</sequence>
<protein>
    <submittedName>
        <fullName evidence="1">Uncharacterized protein</fullName>
    </submittedName>
</protein>
<dbReference type="Proteomes" id="UP000186341">
    <property type="component" value="Unassembled WGS sequence"/>
</dbReference>
<reference evidence="1 2" key="1">
    <citation type="submission" date="2016-11" db="EMBL/GenBank/DDBJ databases">
        <title>Description of two novel members of the family Erysipelotrichaceae: Ileibacterium lipovorans gen. nov., sp. nov. and Dubosiella newyorkensis, gen. nov., sp. nov.</title>
        <authorList>
            <person name="Cox L.M."/>
            <person name="Sohn J."/>
            <person name="Tyrrell K.L."/>
            <person name="Citron D.M."/>
            <person name="Lawson P.A."/>
            <person name="Patel N.B."/>
            <person name="Iizumi T."/>
            <person name="Perez-Perez G.I."/>
            <person name="Goldstein E.J."/>
            <person name="Blaser M.J."/>
        </authorList>
    </citation>
    <scope>NUCLEOTIDE SEQUENCE [LARGE SCALE GENOMIC DNA]</scope>
    <source>
        <strain evidence="1 2">NYU-BL-A3</strain>
    </source>
</reference>
<name>A0A1U7NHY6_9FIRM</name>
<dbReference type="EMBL" id="MPJW01000078">
    <property type="protein sequence ID" value="OLU41693.1"/>
    <property type="molecule type" value="Genomic_DNA"/>
</dbReference>
<accession>A0A1U7NHY6</accession>
<comment type="caution">
    <text evidence="1">The sequence shown here is derived from an EMBL/GenBank/DDBJ whole genome shotgun (WGS) entry which is preliminary data.</text>
</comment>
<evidence type="ECO:0000313" key="2">
    <source>
        <dbReference type="Proteomes" id="UP000186341"/>
    </source>
</evidence>
<dbReference type="AlphaFoldDB" id="A0A1U7NHY6"/>
<dbReference type="GeneID" id="82202203"/>
<keyword evidence="2" id="KW-1185">Reference proteome</keyword>
<proteinExistence type="predicted"/>
<dbReference type="RefSeq" id="WP_075818228.1">
    <property type="nucleotide sequence ID" value="NZ_CAPSZD010000017.1"/>
</dbReference>
<organism evidence="1 2">
    <name type="scientific">Ileibacterium valens</name>
    <dbReference type="NCBI Taxonomy" id="1862668"/>
    <lineage>
        <taxon>Bacteria</taxon>
        <taxon>Bacillati</taxon>
        <taxon>Bacillota</taxon>
        <taxon>Erysipelotrichia</taxon>
        <taxon>Erysipelotrichales</taxon>
        <taxon>Erysipelotrichaceae</taxon>
        <taxon>Ileibacterium</taxon>
    </lineage>
</organism>
<evidence type="ECO:0000313" key="1">
    <source>
        <dbReference type="EMBL" id="OLU41693.1"/>
    </source>
</evidence>